<dbReference type="Proteomes" id="UP001194468">
    <property type="component" value="Unassembled WGS sequence"/>
</dbReference>
<evidence type="ECO:0000313" key="2">
    <source>
        <dbReference type="Proteomes" id="UP001194468"/>
    </source>
</evidence>
<proteinExistence type="predicted"/>
<keyword evidence="2" id="KW-1185">Reference proteome</keyword>
<dbReference type="AlphaFoldDB" id="A0AAD4BKF9"/>
<reference evidence="1" key="1">
    <citation type="submission" date="2019-10" db="EMBL/GenBank/DDBJ databases">
        <authorList>
            <consortium name="DOE Joint Genome Institute"/>
            <person name="Kuo A."/>
            <person name="Miyauchi S."/>
            <person name="Kiss E."/>
            <person name="Drula E."/>
            <person name="Kohler A."/>
            <person name="Sanchez-Garcia M."/>
            <person name="Andreopoulos B."/>
            <person name="Barry K.W."/>
            <person name="Bonito G."/>
            <person name="Buee M."/>
            <person name="Carver A."/>
            <person name="Chen C."/>
            <person name="Cichocki N."/>
            <person name="Clum A."/>
            <person name="Culley D."/>
            <person name="Crous P.W."/>
            <person name="Fauchery L."/>
            <person name="Girlanda M."/>
            <person name="Hayes R."/>
            <person name="Keri Z."/>
            <person name="LaButti K."/>
            <person name="Lipzen A."/>
            <person name="Lombard V."/>
            <person name="Magnuson J."/>
            <person name="Maillard F."/>
            <person name="Morin E."/>
            <person name="Murat C."/>
            <person name="Nolan M."/>
            <person name="Ohm R."/>
            <person name="Pangilinan J."/>
            <person name="Pereira M."/>
            <person name="Perotto S."/>
            <person name="Peter M."/>
            <person name="Riley R."/>
            <person name="Sitrit Y."/>
            <person name="Stielow B."/>
            <person name="Szollosi G."/>
            <person name="Zifcakova L."/>
            <person name="Stursova M."/>
            <person name="Spatafora J.W."/>
            <person name="Tedersoo L."/>
            <person name="Vaario L.-M."/>
            <person name="Yamada A."/>
            <person name="Yan M."/>
            <person name="Wang P."/>
            <person name="Xu J."/>
            <person name="Bruns T."/>
            <person name="Baldrian P."/>
            <person name="Vilgalys R."/>
            <person name="Henrissat B."/>
            <person name="Grigoriev I.V."/>
            <person name="Hibbett D."/>
            <person name="Nagy L.G."/>
            <person name="Martin F.M."/>
        </authorList>
    </citation>
    <scope>NUCLEOTIDE SEQUENCE</scope>
    <source>
        <strain evidence="1">BED1</strain>
    </source>
</reference>
<dbReference type="EMBL" id="WHUW01000038">
    <property type="protein sequence ID" value="KAF8432666.1"/>
    <property type="molecule type" value="Genomic_DNA"/>
</dbReference>
<gene>
    <name evidence="1" type="ORF">L210DRAFT_933788</name>
</gene>
<sequence>MGAKTYPPIVPRPSQSRRITSLSVATSFSHSHITEEALSEFCASAYELDGDLETEMLHSATDDVWVGHPLAVEGRYGNVLGLEEAVEARGNAATLMEGCVEGDVPTRLTTHTRGGDYETFSASQGVASGGGDAEEGVGKIDEVAVGQTSQPQCYMSSSARHMVYIFHVLCTSDDGMERSLSKSLQQTLLKRSHLDIVINENSFRMIGHRRTWIDTTIQSLDVEDHTRKLDFVHVWLREPIGSLQPPRDQSFNR</sequence>
<organism evidence="1 2">
    <name type="scientific">Boletus edulis BED1</name>
    <dbReference type="NCBI Taxonomy" id="1328754"/>
    <lineage>
        <taxon>Eukaryota</taxon>
        <taxon>Fungi</taxon>
        <taxon>Dikarya</taxon>
        <taxon>Basidiomycota</taxon>
        <taxon>Agaricomycotina</taxon>
        <taxon>Agaricomycetes</taxon>
        <taxon>Agaricomycetidae</taxon>
        <taxon>Boletales</taxon>
        <taxon>Boletineae</taxon>
        <taxon>Boletaceae</taxon>
        <taxon>Boletoideae</taxon>
        <taxon>Boletus</taxon>
    </lineage>
</organism>
<protein>
    <submittedName>
        <fullName evidence="1">Uncharacterized protein</fullName>
    </submittedName>
</protein>
<evidence type="ECO:0000313" key="1">
    <source>
        <dbReference type="EMBL" id="KAF8432666.1"/>
    </source>
</evidence>
<accession>A0AAD4BKF9</accession>
<reference evidence="1" key="2">
    <citation type="journal article" date="2020" name="Nat. Commun.">
        <title>Large-scale genome sequencing of mycorrhizal fungi provides insights into the early evolution of symbiotic traits.</title>
        <authorList>
            <person name="Miyauchi S."/>
            <person name="Kiss E."/>
            <person name="Kuo A."/>
            <person name="Drula E."/>
            <person name="Kohler A."/>
            <person name="Sanchez-Garcia M."/>
            <person name="Morin E."/>
            <person name="Andreopoulos B."/>
            <person name="Barry K.W."/>
            <person name="Bonito G."/>
            <person name="Buee M."/>
            <person name="Carver A."/>
            <person name="Chen C."/>
            <person name="Cichocki N."/>
            <person name="Clum A."/>
            <person name="Culley D."/>
            <person name="Crous P.W."/>
            <person name="Fauchery L."/>
            <person name="Girlanda M."/>
            <person name="Hayes R.D."/>
            <person name="Keri Z."/>
            <person name="LaButti K."/>
            <person name="Lipzen A."/>
            <person name="Lombard V."/>
            <person name="Magnuson J."/>
            <person name="Maillard F."/>
            <person name="Murat C."/>
            <person name="Nolan M."/>
            <person name="Ohm R.A."/>
            <person name="Pangilinan J."/>
            <person name="Pereira M.F."/>
            <person name="Perotto S."/>
            <person name="Peter M."/>
            <person name="Pfister S."/>
            <person name="Riley R."/>
            <person name="Sitrit Y."/>
            <person name="Stielow J.B."/>
            <person name="Szollosi G."/>
            <person name="Zifcakova L."/>
            <person name="Stursova M."/>
            <person name="Spatafora J.W."/>
            <person name="Tedersoo L."/>
            <person name="Vaario L.M."/>
            <person name="Yamada A."/>
            <person name="Yan M."/>
            <person name="Wang P."/>
            <person name="Xu J."/>
            <person name="Bruns T."/>
            <person name="Baldrian P."/>
            <person name="Vilgalys R."/>
            <person name="Dunand C."/>
            <person name="Henrissat B."/>
            <person name="Grigoriev I.V."/>
            <person name="Hibbett D."/>
            <person name="Nagy L.G."/>
            <person name="Martin F.M."/>
        </authorList>
    </citation>
    <scope>NUCLEOTIDE SEQUENCE</scope>
    <source>
        <strain evidence="1">BED1</strain>
    </source>
</reference>
<comment type="caution">
    <text evidence="1">The sequence shown here is derived from an EMBL/GenBank/DDBJ whole genome shotgun (WGS) entry which is preliminary data.</text>
</comment>
<name>A0AAD4BKF9_BOLED</name>